<proteinExistence type="inferred from homology"/>
<dbReference type="InterPro" id="IPR051802">
    <property type="entry name" value="YfhM-like"/>
</dbReference>
<dbReference type="Pfam" id="PF17973">
    <property type="entry name" value="bMG10"/>
    <property type="match status" value="1"/>
</dbReference>
<evidence type="ECO:0000256" key="2">
    <source>
        <dbReference type="SAM" id="MobiDB-lite"/>
    </source>
</evidence>
<dbReference type="InterPro" id="IPR008930">
    <property type="entry name" value="Terpenoid_cyclase/PrenylTrfase"/>
</dbReference>
<reference evidence="4 5" key="1">
    <citation type="submission" date="2012-05" db="EMBL/GenBank/DDBJ databases">
        <authorList>
            <person name="Weinstock G."/>
            <person name="Sodergren E."/>
            <person name="Lobos E.A."/>
            <person name="Fulton L."/>
            <person name="Fulton R."/>
            <person name="Courtney L."/>
            <person name="Fronick C."/>
            <person name="O'Laughlin M."/>
            <person name="Godfrey J."/>
            <person name="Wilson R.M."/>
            <person name="Miner T."/>
            <person name="Farmer C."/>
            <person name="Delehaunty K."/>
            <person name="Cordes M."/>
            <person name="Minx P."/>
            <person name="Tomlinson C."/>
            <person name="Chen J."/>
            <person name="Wollam A."/>
            <person name="Pepin K.H."/>
            <person name="Bhonagiri V."/>
            <person name="Zhang X."/>
            <person name="Suruliraj S."/>
            <person name="Warren W."/>
            <person name="Mitreva M."/>
            <person name="Mardis E.R."/>
            <person name="Wilson R.K."/>
        </authorList>
    </citation>
    <scope>NUCLEOTIDE SEQUENCE [LARGE SCALE GENOMIC DNA]</scope>
    <source>
        <strain evidence="4 5">F0037</strain>
    </source>
</reference>
<dbReference type="Gene3D" id="2.60.40.1930">
    <property type="match status" value="1"/>
</dbReference>
<dbReference type="GO" id="GO:0004866">
    <property type="term" value="F:endopeptidase inhibitor activity"/>
    <property type="evidence" value="ECO:0007669"/>
    <property type="project" value="InterPro"/>
</dbReference>
<dbReference type="eggNOG" id="COG2373">
    <property type="taxonomic scope" value="Bacteria"/>
</dbReference>
<evidence type="ECO:0000313" key="4">
    <source>
        <dbReference type="EMBL" id="EKY00147.1"/>
    </source>
</evidence>
<dbReference type="RefSeq" id="WP_005467577.1">
    <property type="nucleotide sequence ID" value="NZ_KB291032.1"/>
</dbReference>
<dbReference type="SMART" id="SM01360">
    <property type="entry name" value="A2M"/>
    <property type="match status" value="1"/>
</dbReference>
<sequence length="1975" mass="223359">MCQLKDLIQRVLGIVLLGCLALSLAPNVYAQRKAQSGEALLKEIERATDKGLPKSAIKAGEELVAFGREKRQLHFILKGLEVVDTNTHRIDRKQKTTFFNDLHQLRSLPWLTPLDKVALNLYSLTRHESVRPRYFYNEDIRRLKDSTAFDPTYWSTRQYFKYYQGLMTELRGSASLLAEPLGDYELVFPSVNPVIGVRTFGTALIGATARFEPDRYSEVAYNTLYTDLMSWIRPVAEKASSVYFRSQVDYQLLLQDLRLKRNKLSKQRTEELLYAFANKYIAAPEIGNYVGSLQSLYPRKGTAYASFIEYFLKKGVQLPKKMLKELAKSHHNALQSDYSLEVPRRVTGRDSVTIGLGGVYLVRRAEVRLFVAPKIQMPNQLEWEPTKDAQPLETRIIDFSLDSLGYAQKEKLSFKLPRVGEYHVQVVPTRDPRSSGCRESSEDSFIFTKHVVVEQVDQIKGSQLQWLEAMTGRPLSGVMINGYEDNDEDGDGEEVPDYKFRNRVKTDAFGRMTPDEDVEVYALADGSDPLWIDEGDYYGRDSDESFTFEPKARAEMIWIMPDRPAYRPGQKVHVYGWTAEVGRLVETARVSTGRAVRVELYDANDKEVTRTEVIPNRRGSFAVEFTLPTDRITGRYSVRAYFAAPAKNGLYTADTETKSFEVSEYKRRSTELVMTPPKPPYKVGETVRVPGLVRTLSGTGIAGVKVKYTLSANRYVWHPWYSYRGRDNINKILADSTLTTDEKGQFIIPAMLQEIEPMKEEEKYPCYFSWYQYTLRITTTDATGESHSETVFLPVGSGVGSIYVDVPGLINKERGDVSIAFGVYGQEDENEIRQISYTIQQEGRVLYRGNAQPDSIIELRPTLAPLPAGRYELHFSSDYGKGVKFEGKRTFYLYDGAKDKTIPGFMYPLIAQAATDKYSPSQPPRIYWMSALQDGYIFYEVYYDGGSIAEGILRSKSEVINSLTLPLPKDGFTPSTIHVRLYTMNHGALIEQRVSIDRAEPERELTLKWDTFRDRILAGSDEQWSFTLTHKGKRVNDASIAVWMYDAALDQFGRLPLGFDPLTLDELSVDSLSSDRYRPYLHFSPEGMFPIVPWAKLTERDQPSSKFVTPDSTKAPNTPDVDDDEEEEYMLENSDAKMLAEKASLDAVVVTGYSAPRIAVRGYASAMVAKEASPSVTDRTLNTTQAKLTKPKLKDEKLAPVTMRTNFSESAYFYPYLQTDKTGKVSWSFHTPETLTRWKLIVLAHTSDMKLLEHTETIEAYKDFSVRPNVPRFLREGDSVIISTSVSNGSKVNQKGEFTLELFDVKTKRVVSSRKEPFTLQAGASTDIALPVGGFEGLDSVGLRVVARGKTSSDGEQPLIPVLPSREKVTESLAFTLSKQGRHEIILDSLYPSNGYLPKQGRFDLRVESNPLYLALSALPELGLTKGASALDAATALYAQSVALEVSHAEGFRDWFEARWKALPASERSRLGQDDSLKTQSLVETPWVREAEREGNRERILLEYLQDPMKLVPLSRILKQLSDLQLQDGLWSWYPGMNGSIYTTEAVLRLLLRTPAFPRLERADQLRIEELVRKGFRALEPSIISQYHSILKKKKKGLYKYTYTDLDYLYLTALASERGIYQVEGEAKKARAFFYDELKKTALQLPLSEKAMAAVVFAYGRDTALAKACIASLREYLKEDKRGMYYANEDFLGYFWCSRTIPTMTATLEALRIVSPEDITTMSQMQRWIINEKRATSWRSSLASSEAIYALSLDLGGKNAPRRTNSSSVIVPLSDGTTFRTEGAYITASLPFTSSVRPSGAMTVTTQSDGEVWGAALAHYTLPTSQIEARGRELKVKRELFVVSKEAGKQVLLPLDEGHELRVGDRLWTRITLVLDQDLDFVALHDPRAGFAEPIIQTAGYRWGAGTGYYVEPRDKETNFFFDRLKRGEYTLEYEQYVTRSGRYSGLVTKVQSAYAPEYTAHTAPSAVQLVLPMK</sequence>
<dbReference type="Pfam" id="PF01835">
    <property type="entry name" value="MG2"/>
    <property type="match status" value="1"/>
</dbReference>
<dbReference type="InterPro" id="IPR002890">
    <property type="entry name" value="MG2"/>
</dbReference>
<dbReference type="PANTHER" id="PTHR40094:SF1">
    <property type="entry name" value="UBIQUITIN DOMAIN-CONTAINING PROTEIN"/>
    <property type="match status" value="1"/>
</dbReference>
<dbReference type="SUPFAM" id="SSF48239">
    <property type="entry name" value="Terpenoid cyclases/Protein prenyltransferases"/>
    <property type="match status" value="1"/>
</dbReference>
<gene>
    <name evidence="4" type="ORF">HMPREF9134_01477</name>
</gene>
<comment type="similarity">
    <text evidence="1">Belongs to the protease inhibitor I39 (alpha-2-macroglobulin) family. Bacterial alpha-2-macroglobulin subfamily.</text>
</comment>
<evidence type="ECO:0000259" key="3">
    <source>
        <dbReference type="SMART" id="SM01360"/>
    </source>
</evidence>
<protein>
    <submittedName>
        <fullName evidence="4">Putative ribosomal protein L20</fullName>
    </submittedName>
</protein>
<feature type="region of interest" description="Disordered" evidence="2">
    <location>
        <begin position="1102"/>
        <end position="1124"/>
    </location>
</feature>
<dbReference type="InterPro" id="IPR041246">
    <property type="entry name" value="Bact_MG10"/>
</dbReference>
<name>L1NAB4_9PORP</name>
<feature type="domain" description="Alpha-2-macroglobulin" evidence="3">
    <location>
        <begin position="1210"/>
        <end position="1300"/>
    </location>
</feature>
<dbReference type="PANTHER" id="PTHR40094">
    <property type="entry name" value="ALPHA-2-MACROGLOBULIN HOMOLOG"/>
    <property type="match status" value="1"/>
</dbReference>
<dbReference type="Gene3D" id="1.50.10.20">
    <property type="match status" value="1"/>
</dbReference>
<dbReference type="PATRIC" id="fig|1127696.3.peg.1332"/>
<dbReference type="Pfam" id="PF00207">
    <property type="entry name" value="A2M"/>
    <property type="match status" value="1"/>
</dbReference>
<organism evidence="4 5">
    <name type="scientific">Porphyromonas catoniae F0037</name>
    <dbReference type="NCBI Taxonomy" id="1127696"/>
    <lineage>
        <taxon>Bacteria</taxon>
        <taxon>Pseudomonadati</taxon>
        <taxon>Bacteroidota</taxon>
        <taxon>Bacteroidia</taxon>
        <taxon>Bacteroidales</taxon>
        <taxon>Porphyromonadaceae</taxon>
        <taxon>Porphyromonas</taxon>
    </lineage>
</organism>
<evidence type="ECO:0000313" key="5">
    <source>
        <dbReference type="Proteomes" id="UP000010408"/>
    </source>
</evidence>
<evidence type="ECO:0000256" key="1">
    <source>
        <dbReference type="ARBA" id="ARBA00010556"/>
    </source>
</evidence>
<dbReference type="GO" id="GO:0005840">
    <property type="term" value="C:ribosome"/>
    <property type="evidence" value="ECO:0007669"/>
    <property type="project" value="UniProtKB-KW"/>
</dbReference>
<dbReference type="InterPro" id="IPR001599">
    <property type="entry name" value="Macroglobln_a2"/>
</dbReference>
<dbReference type="Proteomes" id="UP000010408">
    <property type="component" value="Unassembled WGS sequence"/>
</dbReference>
<keyword evidence="4" id="KW-0687">Ribonucleoprotein</keyword>
<dbReference type="EMBL" id="AMEQ01000040">
    <property type="protein sequence ID" value="EKY00147.1"/>
    <property type="molecule type" value="Genomic_DNA"/>
</dbReference>
<accession>L1NAB4</accession>
<comment type="caution">
    <text evidence="4">The sequence shown here is derived from an EMBL/GenBank/DDBJ whole genome shotgun (WGS) entry which is preliminary data.</text>
</comment>
<feature type="compositionally biased region" description="Polar residues" evidence="2">
    <location>
        <begin position="1104"/>
        <end position="1116"/>
    </location>
</feature>
<dbReference type="HOGENOM" id="CLU_001849_0_0_10"/>
<keyword evidence="4" id="KW-0689">Ribosomal protein</keyword>